<evidence type="ECO:0000256" key="2">
    <source>
        <dbReference type="ARBA" id="ARBA00023125"/>
    </source>
</evidence>
<dbReference type="InterPro" id="IPR010499">
    <property type="entry name" value="AraC_E-bd"/>
</dbReference>
<evidence type="ECO:0000256" key="1">
    <source>
        <dbReference type="ARBA" id="ARBA00023015"/>
    </source>
</evidence>
<evidence type="ECO:0000313" key="6">
    <source>
        <dbReference type="Proteomes" id="UP001524473"/>
    </source>
</evidence>
<dbReference type="GeneID" id="90531569"/>
<dbReference type="Gene3D" id="1.10.10.60">
    <property type="entry name" value="Homeodomain-like"/>
    <property type="match status" value="2"/>
</dbReference>
<dbReference type="RefSeq" id="WP_066861574.1">
    <property type="nucleotide sequence ID" value="NZ_CABKVV010000012.1"/>
</dbReference>
<proteinExistence type="predicted"/>
<dbReference type="Proteomes" id="UP001524473">
    <property type="component" value="Unassembled WGS sequence"/>
</dbReference>
<keyword evidence="6" id="KW-1185">Reference proteome</keyword>
<dbReference type="InterPro" id="IPR050959">
    <property type="entry name" value="MarA-like"/>
</dbReference>
<name>A0ABT1S3E3_9FIRM</name>
<dbReference type="Pfam" id="PF06445">
    <property type="entry name" value="GyrI-like"/>
    <property type="match status" value="1"/>
</dbReference>
<comment type="caution">
    <text evidence="5">The sequence shown here is derived from an EMBL/GenBank/DDBJ whole genome shotgun (WGS) entry which is preliminary data.</text>
</comment>
<keyword evidence="2" id="KW-0238">DNA-binding</keyword>
<organism evidence="5 6">
    <name type="scientific">Neglectibacter timonensis</name>
    <dbReference type="NCBI Taxonomy" id="1776382"/>
    <lineage>
        <taxon>Bacteria</taxon>
        <taxon>Bacillati</taxon>
        <taxon>Bacillota</taxon>
        <taxon>Clostridia</taxon>
        <taxon>Eubacteriales</taxon>
        <taxon>Oscillospiraceae</taxon>
        <taxon>Neglectibacter</taxon>
    </lineage>
</organism>
<protein>
    <submittedName>
        <fullName evidence="5">AraC family transcriptional regulator</fullName>
    </submittedName>
</protein>
<dbReference type="PROSITE" id="PS01124">
    <property type="entry name" value="HTH_ARAC_FAMILY_2"/>
    <property type="match status" value="1"/>
</dbReference>
<dbReference type="InterPro" id="IPR029442">
    <property type="entry name" value="GyrI-like"/>
</dbReference>
<dbReference type="InterPro" id="IPR009057">
    <property type="entry name" value="Homeodomain-like_sf"/>
</dbReference>
<dbReference type="PANTHER" id="PTHR47504:SF5">
    <property type="entry name" value="RIGHT ORIGIN-BINDING PROTEIN"/>
    <property type="match status" value="1"/>
</dbReference>
<dbReference type="EMBL" id="JANFZH010000049">
    <property type="protein sequence ID" value="MCQ4841443.1"/>
    <property type="molecule type" value="Genomic_DNA"/>
</dbReference>
<reference evidence="5 6" key="1">
    <citation type="submission" date="2022-06" db="EMBL/GenBank/DDBJ databases">
        <title>Isolation of gut microbiota from human fecal samples.</title>
        <authorList>
            <person name="Pamer E.G."/>
            <person name="Barat B."/>
            <person name="Waligurski E."/>
            <person name="Medina S."/>
            <person name="Paddock L."/>
            <person name="Mostad J."/>
        </authorList>
    </citation>
    <scope>NUCLEOTIDE SEQUENCE [LARGE SCALE GENOMIC DNA]</scope>
    <source>
        <strain evidence="5 6">DFI.9.73</strain>
    </source>
</reference>
<dbReference type="SMART" id="SM00871">
    <property type="entry name" value="AraC_E_bind"/>
    <property type="match status" value="1"/>
</dbReference>
<dbReference type="SUPFAM" id="SSF55136">
    <property type="entry name" value="Probable bacterial effector-binding domain"/>
    <property type="match status" value="1"/>
</dbReference>
<keyword evidence="1" id="KW-0805">Transcription regulation</keyword>
<keyword evidence="3" id="KW-0804">Transcription</keyword>
<dbReference type="Gene3D" id="3.20.80.10">
    <property type="entry name" value="Regulatory factor, effector binding domain"/>
    <property type="match status" value="1"/>
</dbReference>
<evidence type="ECO:0000313" key="5">
    <source>
        <dbReference type="EMBL" id="MCQ4841443.1"/>
    </source>
</evidence>
<feature type="domain" description="HTH araC/xylS-type" evidence="4">
    <location>
        <begin position="8"/>
        <end position="105"/>
    </location>
</feature>
<gene>
    <name evidence="5" type="ORF">NE695_16150</name>
</gene>
<dbReference type="InterPro" id="IPR011256">
    <property type="entry name" value="Reg_factor_effector_dom_sf"/>
</dbReference>
<sequence>MEWTQLLNQAIDYLEEHLTGEISGTEAASHVGLSAFHFQRAFSLMTGLTVSEYLRSRRLSLAGQDLLRGAKVLDTALKYGYETPESFSKAFQRFHGAAPSRARAPGTLLKSFPRLAVKITLEGGIAMEYRIEEKPAIPIVGKIKQFTNENSKEGIPAFWSEYRSSGLMDQVPGEFGICLQPEENGSAWSYCIGAESRLSAGVPVGFAELEIPAHTWAVFPCRGAMPRAIQQLWDRIYSEWLPQSGYELLPDCDIEYYTEGDTDSPEYASEIWIPVKEKKR</sequence>
<dbReference type="InterPro" id="IPR018060">
    <property type="entry name" value="HTH_AraC"/>
</dbReference>
<dbReference type="SUPFAM" id="SSF46689">
    <property type="entry name" value="Homeodomain-like"/>
    <property type="match status" value="2"/>
</dbReference>
<dbReference type="SMART" id="SM00342">
    <property type="entry name" value="HTH_ARAC"/>
    <property type="match status" value="1"/>
</dbReference>
<dbReference type="Pfam" id="PF12833">
    <property type="entry name" value="HTH_18"/>
    <property type="match status" value="1"/>
</dbReference>
<accession>A0ABT1S3E3</accession>
<evidence type="ECO:0000256" key="3">
    <source>
        <dbReference type="ARBA" id="ARBA00023163"/>
    </source>
</evidence>
<evidence type="ECO:0000259" key="4">
    <source>
        <dbReference type="PROSITE" id="PS01124"/>
    </source>
</evidence>
<dbReference type="PANTHER" id="PTHR47504">
    <property type="entry name" value="RIGHT ORIGIN-BINDING PROTEIN"/>
    <property type="match status" value="1"/>
</dbReference>